<keyword evidence="2" id="KW-1185">Reference proteome</keyword>
<gene>
    <name evidence="1" type="ORF">IQ05_03001</name>
</gene>
<dbReference type="PROSITE" id="PS51257">
    <property type="entry name" value="PROKAR_LIPOPROTEIN"/>
    <property type="match status" value="1"/>
</dbReference>
<evidence type="ECO:0000313" key="1">
    <source>
        <dbReference type="EMBL" id="TWH99661.1"/>
    </source>
</evidence>
<comment type="caution">
    <text evidence="1">The sequence shown here is derived from an EMBL/GenBank/DDBJ whole genome shotgun (WGS) entry which is preliminary data.</text>
</comment>
<reference evidence="1 2" key="1">
    <citation type="journal article" date="2015" name="Stand. Genomic Sci.">
        <title>Genomic Encyclopedia of Bacterial and Archaeal Type Strains, Phase III: the genomes of soil and plant-associated and newly described type strains.</title>
        <authorList>
            <person name="Whitman W.B."/>
            <person name="Woyke T."/>
            <person name="Klenk H.P."/>
            <person name="Zhou Y."/>
            <person name="Lilburn T.G."/>
            <person name="Beck B.J."/>
            <person name="De Vos P."/>
            <person name="Vandamme P."/>
            <person name="Eisen J.A."/>
            <person name="Garrity G."/>
            <person name="Hugenholtz P."/>
            <person name="Kyrpides N.C."/>
        </authorList>
    </citation>
    <scope>NUCLEOTIDE SEQUENCE [LARGE SCALE GENOMIC DNA]</scope>
    <source>
        <strain evidence="1 2">CGMCC 1.6847</strain>
    </source>
</reference>
<dbReference type="EMBL" id="VLKO01000013">
    <property type="protein sequence ID" value="TWH99661.1"/>
    <property type="molecule type" value="Genomic_DNA"/>
</dbReference>
<evidence type="ECO:0008006" key="3">
    <source>
        <dbReference type="Google" id="ProtNLM"/>
    </source>
</evidence>
<dbReference type="Proteomes" id="UP000317519">
    <property type="component" value="Unassembled WGS sequence"/>
</dbReference>
<sequence>MKKVLLIFLVTLFFTSCKNNSETNFDSLKIKDVSEILKTVILEDSLNVLKNEKEAKMFCEDLIKLDIYIPEKRNNNNPIPPPPPSFFNVISLETLLHYKIENELFFNSNDSLYLLQQNINPPKLKIEKEVVEKINLTTIDKEINKSKIGKPYKFYEMTIPIFSSDNEKAYLELNYYCGRLCGVGLSIFLIKINGQWKIINKRRTWIS</sequence>
<organism evidence="1 2">
    <name type="scientific">Flavobacterium tiangeerense</name>
    <dbReference type="NCBI Taxonomy" id="459471"/>
    <lineage>
        <taxon>Bacteria</taxon>
        <taxon>Pseudomonadati</taxon>
        <taxon>Bacteroidota</taxon>
        <taxon>Flavobacteriia</taxon>
        <taxon>Flavobacteriales</taxon>
        <taxon>Flavobacteriaceae</taxon>
        <taxon>Flavobacterium</taxon>
    </lineage>
</organism>
<dbReference type="RefSeq" id="WP_144894058.1">
    <property type="nucleotide sequence ID" value="NZ_VLKO01000013.1"/>
</dbReference>
<evidence type="ECO:0000313" key="2">
    <source>
        <dbReference type="Proteomes" id="UP000317519"/>
    </source>
</evidence>
<name>A0ABY3FL28_9FLAO</name>
<accession>A0ABY3FL28</accession>
<protein>
    <recommendedName>
        <fullName evidence="3">Lipoprotein</fullName>
    </recommendedName>
</protein>
<proteinExistence type="predicted"/>